<evidence type="ECO:0000313" key="5">
    <source>
        <dbReference type="EMBL" id="SFC92616.1"/>
    </source>
</evidence>
<keyword evidence="2" id="KW-0547">Nucleotide-binding</keyword>
<dbReference type="InterPro" id="IPR050764">
    <property type="entry name" value="CbbQ/NirQ/NorQ/GpvN"/>
</dbReference>
<dbReference type="InterPro" id="IPR027417">
    <property type="entry name" value="P-loop_NTPase"/>
</dbReference>
<name>A0A1I1N5K8_9GAMM</name>
<dbReference type="STRING" id="1123397.SAMN05660831_00106"/>
<dbReference type="OrthoDB" id="9808317at2"/>
<dbReference type="Proteomes" id="UP000198611">
    <property type="component" value="Unassembled WGS sequence"/>
</dbReference>
<reference evidence="5 6" key="1">
    <citation type="submission" date="2016-10" db="EMBL/GenBank/DDBJ databases">
        <authorList>
            <person name="de Groot N.N."/>
        </authorList>
    </citation>
    <scope>NUCLEOTIDE SEQUENCE [LARGE SCALE GENOMIC DNA]</scope>
    <source>
        <strain evidence="5 6">HL3</strain>
    </source>
</reference>
<evidence type="ECO:0000256" key="3">
    <source>
        <dbReference type="ARBA" id="ARBA00022840"/>
    </source>
</evidence>
<dbReference type="Pfam" id="PF07728">
    <property type="entry name" value="AAA_5"/>
    <property type="match status" value="1"/>
</dbReference>
<gene>
    <name evidence="5" type="ORF">SAMN05660831_00106</name>
</gene>
<sequence length="314" mass="34674">MADFFIRETFSVDVPEGMTFPGNDTPGLYTPEADPGYLFRKEILSDFLLGLRNRESVYIAGPTGAGKSSLVTETAARLNLQVQEITANGQMELADLIGQHVLQEGSLVFQDGPLTRAMREGHIFLLDEIDYLDPGVVAGLNGLLQGQPLVLAEKGGEVVPRHPDFVFVATGNTAGGGDDTGLYLGTQRQNLAFMDRFFLMEVDYPSRDEEIQLVTQAIPNLPMTYAEKLVDFAVHVRRLFTGEEMDGPQMDFTISSRVLVRWAKYTLFFKGVSKQGKSPMHHAFDRAVGFRADPATRTALHELLQRVTGEGETV</sequence>
<evidence type="ECO:0000256" key="1">
    <source>
        <dbReference type="ARBA" id="ARBA00009417"/>
    </source>
</evidence>
<dbReference type="AlphaFoldDB" id="A0A1I1N5K8"/>
<dbReference type="SUPFAM" id="SSF52540">
    <property type="entry name" value="P-loop containing nucleoside triphosphate hydrolases"/>
    <property type="match status" value="1"/>
</dbReference>
<dbReference type="Gene3D" id="3.40.50.300">
    <property type="entry name" value="P-loop containing nucleotide triphosphate hydrolases"/>
    <property type="match status" value="1"/>
</dbReference>
<keyword evidence="3" id="KW-0067">ATP-binding</keyword>
<dbReference type="CDD" id="cd00009">
    <property type="entry name" value="AAA"/>
    <property type="match status" value="1"/>
</dbReference>
<dbReference type="SMART" id="SM00382">
    <property type="entry name" value="AAA"/>
    <property type="match status" value="1"/>
</dbReference>
<keyword evidence="6" id="KW-1185">Reference proteome</keyword>
<dbReference type="GO" id="GO:0005524">
    <property type="term" value="F:ATP binding"/>
    <property type="evidence" value="ECO:0007669"/>
    <property type="project" value="UniProtKB-KW"/>
</dbReference>
<evidence type="ECO:0000256" key="2">
    <source>
        <dbReference type="ARBA" id="ARBA00022741"/>
    </source>
</evidence>
<evidence type="ECO:0000313" key="6">
    <source>
        <dbReference type="Proteomes" id="UP000198611"/>
    </source>
</evidence>
<dbReference type="RefSeq" id="WP_093426804.1">
    <property type="nucleotide sequence ID" value="NZ_FOMJ01000001.1"/>
</dbReference>
<dbReference type="PANTHER" id="PTHR42759:SF1">
    <property type="entry name" value="MAGNESIUM-CHELATASE SUBUNIT CHLD"/>
    <property type="match status" value="1"/>
</dbReference>
<protein>
    <submittedName>
        <fullName evidence="5">Cobaltochelatase CobS</fullName>
    </submittedName>
</protein>
<dbReference type="PANTHER" id="PTHR42759">
    <property type="entry name" value="MOXR FAMILY PROTEIN"/>
    <property type="match status" value="1"/>
</dbReference>
<dbReference type="InterPro" id="IPR003593">
    <property type="entry name" value="AAA+_ATPase"/>
</dbReference>
<dbReference type="GO" id="GO:0016887">
    <property type="term" value="F:ATP hydrolysis activity"/>
    <property type="evidence" value="ECO:0007669"/>
    <property type="project" value="InterPro"/>
</dbReference>
<comment type="similarity">
    <text evidence="1">Belongs to the CbbQ/NirQ/NorQ/GpvN family.</text>
</comment>
<dbReference type="InterPro" id="IPR013615">
    <property type="entry name" value="CbbQ_C"/>
</dbReference>
<feature type="domain" description="AAA+ ATPase" evidence="4">
    <location>
        <begin position="53"/>
        <end position="207"/>
    </location>
</feature>
<organism evidence="5 6">
    <name type="scientific">Thiohalospira halophila DSM 15071</name>
    <dbReference type="NCBI Taxonomy" id="1123397"/>
    <lineage>
        <taxon>Bacteria</taxon>
        <taxon>Pseudomonadati</taxon>
        <taxon>Pseudomonadota</taxon>
        <taxon>Gammaproteobacteria</taxon>
        <taxon>Thiohalospirales</taxon>
        <taxon>Thiohalospiraceae</taxon>
        <taxon>Thiohalospira</taxon>
    </lineage>
</organism>
<proteinExistence type="inferred from homology"/>
<dbReference type="Pfam" id="PF08406">
    <property type="entry name" value="CbbQ_C"/>
    <property type="match status" value="1"/>
</dbReference>
<dbReference type="InterPro" id="IPR011704">
    <property type="entry name" value="ATPase_dyneun-rel_AAA"/>
</dbReference>
<dbReference type="EMBL" id="FOMJ01000001">
    <property type="protein sequence ID" value="SFC92616.1"/>
    <property type="molecule type" value="Genomic_DNA"/>
</dbReference>
<evidence type="ECO:0000259" key="4">
    <source>
        <dbReference type="SMART" id="SM00382"/>
    </source>
</evidence>
<accession>A0A1I1N5K8</accession>